<dbReference type="GO" id="GO:0002161">
    <property type="term" value="F:aminoacyl-tRNA deacylase activity"/>
    <property type="evidence" value="ECO:0007669"/>
    <property type="project" value="InterPro"/>
</dbReference>
<evidence type="ECO:0000313" key="2">
    <source>
        <dbReference type="EMBL" id="AYC34933.1"/>
    </source>
</evidence>
<proteinExistence type="predicted"/>
<reference evidence="3" key="1">
    <citation type="submission" date="2018-09" db="EMBL/GenBank/DDBJ databases">
        <authorList>
            <person name="Zhu H."/>
        </authorList>
    </citation>
    <scope>NUCLEOTIDE SEQUENCE [LARGE SCALE GENOMIC DNA]</scope>
    <source>
        <strain evidence="3">K2W31S-8</strain>
    </source>
</reference>
<dbReference type="InterPro" id="IPR007214">
    <property type="entry name" value="YbaK/aa-tRNA-synth-assoc-dom"/>
</dbReference>
<evidence type="ECO:0000313" key="3">
    <source>
        <dbReference type="Proteomes" id="UP000265560"/>
    </source>
</evidence>
<dbReference type="RefSeq" id="WP_119895582.1">
    <property type="nucleotide sequence ID" value="NZ_CP032419.1"/>
</dbReference>
<dbReference type="AlphaFoldDB" id="A0A385Z9M5"/>
<feature type="domain" description="YbaK/aminoacyl-tRNA synthetase-associated" evidence="1">
    <location>
        <begin position="23"/>
        <end position="143"/>
    </location>
</feature>
<dbReference type="InterPro" id="IPR036754">
    <property type="entry name" value="YbaK/aa-tRNA-synt-asso_dom_sf"/>
</dbReference>
<sequence length="154" mass="17206">MQMAKTLQRSLESAHCEFELVAHPHSATSLESARVAYVPAERLAKSVILDDRHGHYLMAVVPASRHLDLGKVRTDATDWQLSNEATIAGLFHDCELGAVPALGEPYGMKMLVDPQLTRQQDIYLEAGDHQNLVHLQMDQYLKLVPHAEVCELCH</sequence>
<gene>
    <name evidence="2" type="ORF">D3880_22295</name>
</gene>
<dbReference type="Pfam" id="PF04073">
    <property type="entry name" value="tRNA_edit"/>
    <property type="match status" value="1"/>
</dbReference>
<accession>A0A385Z9M5</accession>
<dbReference type="KEGG" id="pcav:D3880_22295"/>
<evidence type="ECO:0000259" key="1">
    <source>
        <dbReference type="Pfam" id="PF04073"/>
    </source>
</evidence>
<dbReference type="CDD" id="cd04332">
    <property type="entry name" value="YbaK_like"/>
    <property type="match status" value="1"/>
</dbReference>
<protein>
    <recommendedName>
        <fullName evidence="1">YbaK/aminoacyl-tRNA synthetase-associated domain-containing protein</fullName>
    </recommendedName>
</protein>
<name>A0A385Z9M5_9PSED</name>
<keyword evidence="3" id="KW-1185">Reference proteome</keyword>
<dbReference type="EMBL" id="CP032419">
    <property type="protein sequence ID" value="AYC34933.1"/>
    <property type="molecule type" value="Genomic_DNA"/>
</dbReference>
<dbReference type="Proteomes" id="UP000265560">
    <property type="component" value="Chromosome"/>
</dbReference>
<dbReference type="SUPFAM" id="SSF55826">
    <property type="entry name" value="YbaK/ProRS associated domain"/>
    <property type="match status" value="1"/>
</dbReference>
<dbReference type="OrthoDB" id="9786549at2"/>
<dbReference type="Gene3D" id="3.90.960.10">
    <property type="entry name" value="YbaK/aminoacyl-tRNA synthetase-associated domain"/>
    <property type="match status" value="1"/>
</dbReference>
<organism evidence="2 3">
    <name type="scientific">Pseudomonas cavernae</name>
    <dbReference type="NCBI Taxonomy" id="2320867"/>
    <lineage>
        <taxon>Bacteria</taxon>
        <taxon>Pseudomonadati</taxon>
        <taxon>Pseudomonadota</taxon>
        <taxon>Gammaproteobacteria</taxon>
        <taxon>Pseudomonadales</taxon>
        <taxon>Pseudomonadaceae</taxon>
        <taxon>Pseudomonas</taxon>
    </lineage>
</organism>